<evidence type="ECO:0000313" key="3">
    <source>
        <dbReference type="EMBL" id="CAI0555232.1"/>
    </source>
</evidence>
<evidence type="ECO:0000259" key="2">
    <source>
        <dbReference type="PROSITE" id="PS50181"/>
    </source>
</evidence>
<feature type="domain" description="F-box" evidence="2">
    <location>
        <begin position="26"/>
        <end position="79"/>
    </location>
</feature>
<dbReference type="SMART" id="SM00256">
    <property type="entry name" value="FBOX"/>
    <property type="match status" value="1"/>
</dbReference>
<dbReference type="InterPro" id="IPR001810">
    <property type="entry name" value="F-box_dom"/>
</dbReference>
<dbReference type="PROSITE" id="PS50181">
    <property type="entry name" value="FBOX"/>
    <property type="match status" value="1"/>
</dbReference>
<dbReference type="Gene3D" id="1.20.1280.50">
    <property type="match status" value="1"/>
</dbReference>
<dbReference type="CDD" id="cd22160">
    <property type="entry name" value="F-box_AtFBL13-like"/>
    <property type="match status" value="1"/>
</dbReference>
<dbReference type="InterPro" id="IPR053781">
    <property type="entry name" value="F-box_AtFBL13-like"/>
</dbReference>
<accession>A0AAV0RFH1</accession>
<dbReference type="Proteomes" id="UP001154282">
    <property type="component" value="Unassembled WGS sequence"/>
</dbReference>
<evidence type="ECO:0000313" key="4">
    <source>
        <dbReference type="Proteomes" id="UP001154282"/>
    </source>
</evidence>
<dbReference type="SUPFAM" id="SSF81383">
    <property type="entry name" value="F-box domain"/>
    <property type="match status" value="1"/>
</dbReference>
<proteinExistence type="predicted"/>
<reference evidence="3" key="1">
    <citation type="submission" date="2022-08" db="EMBL/GenBank/DDBJ databases">
        <authorList>
            <person name="Gutierrez-Valencia J."/>
        </authorList>
    </citation>
    <scope>NUCLEOTIDE SEQUENCE</scope>
</reference>
<feature type="region of interest" description="Disordered" evidence="1">
    <location>
        <begin position="1"/>
        <end position="25"/>
    </location>
</feature>
<protein>
    <recommendedName>
        <fullName evidence="2">F-box domain-containing protein</fullName>
    </recommendedName>
</protein>
<organism evidence="3 4">
    <name type="scientific">Linum tenue</name>
    <dbReference type="NCBI Taxonomy" id="586396"/>
    <lineage>
        <taxon>Eukaryota</taxon>
        <taxon>Viridiplantae</taxon>
        <taxon>Streptophyta</taxon>
        <taxon>Embryophyta</taxon>
        <taxon>Tracheophyta</taxon>
        <taxon>Spermatophyta</taxon>
        <taxon>Magnoliopsida</taxon>
        <taxon>eudicotyledons</taxon>
        <taxon>Gunneridae</taxon>
        <taxon>Pentapetalae</taxon>
        <taxon>rosids</taxon>
        <taxon>fabids</taxon>
        <taxon>Malpighiales</taxon>
        <taxon>Linaceae</taxon>
        <taxon>Linum</taxon>
    </lineage>
</organism>
<keyword evidence="4" id="KW-1185">Reference proteome</keyword>
<evidence type="ECO:0000256" key="1">
    <source>
        <dbReference type="SAM" id="MobiDB-lite"/>
    </source>
</evidence>
<sequence length="284" mass="32048">MNADSSSSELGKPAKGRIAEEEEEENDRLISLPDVVLHRILSLLDTKSVVQTSVLSRSWRKTWKDVSVLKFRSDSFKQYSSFQTYVDKVLTLRHPVGLSVVEYLDHDDSEDRDGDLFVKVIDYARTHDAQELAIDLFNPGAIQTCCVFSLLFDTVVPDCKLKNLSLECVVINTELASAGFRMLKELYMNTCLIATGESGDFDPFSGLPCLKYLFIIQCVFICFPEDDDDSSRQQFHDLCTPVEYPEYGGCCLCQDQHMCTKAPVLQPPSRLGILELVQLKHTIP</sequence>
<dbReference type="PANTHER" id="PTHR34223:SF51">
    <property type="entry name" value="OS06G0556300 PROTEIN"/>
    <property type="match status" value="1"/>
</dbReference>
<dbReference type="InterPro" id="IPR036047">
    <property type="entry name" value="F-box-like_dom_sf"/>
</dbReference>
<comment type="caution">
    <text evidence="3">The sequence shown here is derived from an EMBL/GenBank/DDBJ whole genome shotgun (WGS) entry which is preliminary data.</text>
</comment>
<gene>
    <name evidence="3" type="ORF">LITE_LOCUS47528</name>
</gene>
<dbReference type="InterPro" id="IPR053197">
    <property type="entry name" value="F-box_SCFL_complex_component"/>
</dbReference>
<dbReference type="EMBL" id="CAMGYJ010000010">
    <property type="protein sequence ID" value="CAI0555232.1"/>
    <property type="molecule type" value="Genomic_DNA"/>
</dbReference>
<dbReference type="Pfam" id="PF00646">
    <property type="entry name" value="F-box"/>
    <property type="match status" value="1"/>
</dbReference>
<dbReference type="PANTHER" id="PTHR34223">
    <property type="entry name" value="OS11G0201299 PROTEIN"/>
    <property type="match status" value="1"/>
</dbReference>
<name>A0AAV0RFH1_9ROSI</name>
<dbReference type="AlphaFoldDB" id="A0AAV0RFH1"/>